<feature type="transmembrane region" description="Helical" evidence="1">
    <location>
        <begin position="12"/>
        <end position="29"/>
    </location>
</feature>
<dbReference type="STRING" id="387631.Asulf_00546"/>
<dbReference type="InterPro" id="IPR052738">
    <property type="entry name" value="ABC-Tungstate_binding"/>
</dbReference>
<dbReference type="SUPFAM" id="SSF53850">
    <property type="entry name" value="Periplasmic binding protein-like II"/>
    <property type="match status" value="1"/>
</dbReference>
<dbReference type="EMBL" id="CP005290">
    <property type="protein sequence ID" value="AGK60567.1"/>
    <property type="molecule type" value="Genomic_DNA"/>
</dbReference>
<feature type="domain" description="PBP" evidence="2">
    <location>
        <begin position="34"/>
        <end position="269"/>
    </location>
</feature>
<dbReference type="KEGG" id="ast:Asulf_00546"/>
<evidence type="ECO:0000313" key="3">
    <source>
        <dbReference type="EMBL" id="AGK60567.1"/>
    </source>
</evidence>
<keyword evidence="1" id="KW-1133">Transmembrane helix</keyword>
<dbReference type="Pfam" id="PF12849">
    <property type="entry name" value="PBP_like_2"/>
    <property type="match status" value="1"/>
</dbReference>
<protein>
    <submittedName>
        <fullName evidence="3">ABC-type tungstate transport system, permease component</fullName>
    </submittedName>
</protein>
<dbReference type="OrthoDB" id="14917at2157"/>
<gene>
    <name evidence="3" type="ORF">Asulf_00546</name>
</gene>
<dbReference type="RefSeq" id="WP_015590166.1">
    <property type="nucleotide sequence ID" value="NC_021169.1"/>
</dbReference>
<dbReference type="Proteomes" id="UP000013307">
    <property type="component" value="Chromosome"/>
</dbReference>
<dbReference type="AlphaFoldDB" id="N0BEB1"/>
<name>N0BEB1_9EURY</name>
<dbReference type="HOGENOM" id="CLU_061511_0_0_2"/>
<reference evidence="3 4" key="1">
    <citation type="journal article" date="2013" name="Genome Announc.">
        <title>Complete Genome Sequence of the Thermophilic and Facultatively Chemolithoautotrophic Sulfate Reducer Archaeoglobus sulfaticallidus Strain PM70-1T.</title>
        <authorList>
            <person name="Stokke R."/>
            <person name="Hocking W.P."/>
            <person name="Steinsbu B.O."/>
            <person name="Steen I.H."/>
        </authorList>
    </citation>
    <scope>NUCLEOTIDE SEQUENCE [LARGE SCALE GENOMIC DNA]</scope>
    <source>
        <strain evidence="3">PM70-1</strain>
    </source>
</reference>
<proteinExistence type="predicted"/>
<keyword evidence="1" id="KW-0812">Transmembrane</keyword>
<organism evidence="3 4">
    <name type="scientific">Archaeoglobus sulfaticallidus PM70-1</name>
    <dbReference type="NCBI Taxonomy" id="387631"/>
    <lineage>
        <taxon>Archaea</taxon>
        <taxon>Methanobacteriati</taxon>
        <taxon>Methanobacteriota</taxon>
        <taxon>Archaeoglobi</taxon>
        <taxon>Archaeoglobales</taxon>
        <taxon>Archaeoglobaceae</taxon>
        <taxon>Archaeoglobus</taxon>
    </lineage>
</organism>
<dbReference type="Gene3D" id="3.40.190.10">
    <property type="entry name" value="Periplasmic binding protein-like II"/>
    <property type="match status" value="2"/>
</dbReference>
<keyword evidence="4" id="KW-1185">Reference proteome</keyword>
<evidence type="ECO:0000259" key="2">
    <source>
        <dbReference type="Pfam" id="PF12849"/>
    </source>
</evidence>
<dbReference type="PANTHER" id="PTHR37945:SF1">
    <property type="entry name" value="EXTRACELLULAR TUNGSTATE BINDING PROTEIN"/>
    <property type="match status" value="1"/>
</dbReference>
<dbReference type="GeneID" id="15392189"/>
<dbReference type="InterPro" id="IPR024370">
    <property type="entry name" value="PBP_domain"/>
</dbReference>
<evidence type="ECO:0000313" key="4">
    <source>
        <dbReference type="Proteomes" id="UP000013307"/>
    </source>
</evidence>
<sequence>MNDKALSQKAWLLIAVILVAGIVGVAWYSQTTKQAEERVLTISTTTSLYDTGLLEDAIAPAFKDATGIELHFIPKGTGAAIQDAMNGAADAIIVHARSKEIEFMENGYGVNRKIIAYNFFVIVGPENDPAGIKGLSPVEALKKIVEEGRKGNAIWVSRDDGSGTNTKEIALWEKAGYNYSEIKKESWFRNTGTGMGKTLNYCNNVRAYTLSDMGTYLKYRMDGLIDLAVLVDKGEELINIYAIIVVNPEKFNKDFDGAMELVKWLTSREGQKTIGEYGVERYGRQLFYPAVEVLEKKSGNIYHWIVKYGFIENNVWSECPAKYRYKADIKFFEAKMS</sequence>
<keyword evidence="1" id="KW-0472">Membrane</keyword>
<dbReference type="PANTHER" id="PTHR37945">
    <property type="entry name" value="EXTRACELLULAR TUNGSTATE BINDING PROTEIN"/>
    <property type="match status" value="1"/>
</dbReference>
<dbReference type="eggNOG" id="arCOG00229">
    <property type="taxonomic scope" value="Archaea"/>
</dbReference>
<accession>N0BEB1</accession>
<evidence type="ECO:0000256" key="1">
    <source>
        <dbReference type="SAM" id="Phobius"/>
    </source>
</evidence>